<dbReference type="InterPro" id="IPR004556">
    <property type="entry name" value="HemK-like"/>
</dbReference>
<evidence type="ECO:0000256" key="4">
    <source>
        <dbReference type="HAMAP-Rule" id="MF_02126"/>
    </source>
</evidence>
<keyword evidence="5" id="KW-0175">Coiled coil</keyword>
<dbReference type="InterPro" id="IPR007848">
    <property type="entry name" value="Small_mtfrase_dom"/>
</dbReference>
<name>A0A2W1JMU2_9CYAN</name>
<dbReference type="PROSITE" id="PS00092">
    <property type="entry name" value="N6_MTASE"/>
    <property type="match status" value="1"/>
</dbReference>
<dbReference type="InterPro" id="IPR052663">
    <property type="entry name" value="RF_glutamine_MTase_cyano"/>
</dbReference>
<dbReference type="GO" id="GO:0102559">
    <property type="term" value="F:peptide chain release factor N(5)-glutamine methyltransferase activity"/>
    <property type="evidence" value="ECO:0007669"/>
    <property type="project" value="UniProtKB-EC"/>
</dbReference>
<dbReference type="PANTHER" id="PTHR47441">
    <property type="match status" value="1"/>
</dbReference>
<dbReference type="NCBIfam" id="TIGR03534">
    <property type="entry name" value="RF_mod_PrmC"/>
    <property type="match status" value="1"/>
</dbReference>
<reference evidence="7 8" key="1">
    <citation type="journal article" date="2018" name="Sci. Rep.">
        <title>A novel species of the marine cyanobacterium Acaryochloris with a unique pigment content and lifestyle.</title>
        <authorList>
            <person name="Partensky F."/>
            <person name="Six C."/>
            <person name="Ratin M."/>
            <person name="Garczarek L."/>
            <person name="Vaulot D."/>
            <person name="Probert I."/>
            <person name="Calteau A."/>
            <person name="Gourvil P."/>
            <person name="Marie D."/>
            <person name="Grebert T."/>
            <person name="Bouchier C."/>
            <person name="Le Panse S."/>
            <person name="Gachenot M."/>
            <person name="Rodriguez F."/>
            <person name="Garrido J.L."/>
        </authorList>
    </citation>
    <scope>NUCLEOTIDE SEQUENCE [LARGE SCALE GENOMIC DNA]</scope>
    <source>
        <strain evidence="7 8">RCC1774</strain>
    </source>
</reference>
<dbReference type="InterPro" id="IPR002052">
    <property type="entry name" value="DNA_methylase_N6_adenine_CS"/>
</dbReference>
<feature type="domain" description="Methyltransferase small" evidence="6">
    <location>
        <begin position="129"/>
        <end position="209"/>
    </location>
</feature>
<dbReference type="Pfam" id="PF05175">
    <property type="entry name" value="MTS"/>
    <property type="match status" value="1"/>
</dbReference>
<feature type="binding site" evidence="4">
    <location>
        <position position="189"/>
    </location>
    <ligand>
        <name>S-adenosyl-L-methionine</name>
        <dbReference type="ChEBI" id="CHEBI:59789"/>
    </ligand>
</feature>
<dbReference type="NCBIfam" id="TIGR00536">
    <property type="entry name" value="hemK_fam"/>
    <property type="match status" value="1"/>
</dbReference>
<comment type="function">
    <text evidence="4">Methylates the class 1 translation termination release factors RF1/PrfA and RF2/PrfB on the glutamine residue of the universally conserved GGQ motif.</text>
</comment>
<dbReference type="CDD" id="cd02440">
    <property type="entry name" value="AdoMet_MTases"/>
    <property type="match status" value="1"/>
</dbReference>
<dbReference type="InterPro" id="IPR029063">
    <property type="entry name" value="SAM-dependent_MTases_sf"/>
</dbReference>
<feature type="binding site" evidence="4">
    <location>
        <position position="160"/>
    </location>
    <ligand>
        <name>S-adenosyl-L-methionine</name>
        <dbReference type="ChEBI" id="CHEBI:59789"/>
    </ligand>
</feature>
<evidence type="ECO:0000313" key="7">
    <source>
        <dbReference type="EMBL" id="PZD74660.1"/>
    </source>
</evidence>
<dbReference type="HAMAP" id="MF_02126">
    <property type="entry name" value="RF_methyltr_PrmC"/>
    <property type="match status" value="1"/>
</dbReference>
<comment type="catalytic activity">
    <reaction evidence="4">
        <text>L-glutaminyl-[peptide chain release factor] + S-adenosyl-L-methionine = N(5)-methyl-L-glutaminyl-[peptide chain release factor] + S-adenosyl-L-homocysteine + H(+)</text>
        <dbReference type="Rhea" id="RHEA:42896"/>
        <dbReference type="Rhea" id="RHEA-COMP:10271"/>
        <dbReference type="Rhea" id="RHEA-COMP:10272"/>
        <dbReference type="ChEBI" id="CHEBI:15378"/>
        <dbReference type="ChEBI" id="CHEBI:30011"/>
        <dbReference type="ChEBI" id="CHEBI:57856"/>
        <dbReference type="ChEBI" id="CHEBI:59789"/>
        <dbReference type="ChEBI" id="CHEBI:61891"/>
        <dbReference type="EC" id="2.1.1.297"/>
    </reaction>
</comment>
<dbReference type="SUPFAM" id="SSF53335">
    <property type="entry name" value="S-adenosyl-L-methionine-dependent methyltransferases"/>
    <property type="match status" value="1"/>
</dbReference>
<dbReference type="GO" id="GO:0003676">
    <property type="term" value="F:nucleic acid binding"/>
    <property type="evidence" value="ECO:0007669"/>
    <property type="project" value="InterPro"/>
</dbReference>
<feature type="binding site" evidence="4">
    <location>
        <begin position="137"/>
        <end position="141"/>
    </location>
    <ligand>
        <name>S-adenosyl-L-methionine</name>
        <dbReference type="ChEBI" id="CHEBI:59789"/>
    </ligand>
</feature>
<dbReference type="InterPro" id="IPR019874">
    <property type="entry name" value="RF_methyltr_PrmC"/>
</dbReference>
<feature type="binding site" evidence="4">
    <location>
        <position position="206"/>
    </location>
    <ligand>
        <name>S-adenosyl-L-methionine</name>
        <dbReference type="ChEBI" id="CHEBI:59789"/>
    </ligand>
</feature>
<feature type="coiled-coil region" evidence="5">
    <location>
        <begin position="28"/>
        <end position="65"/>
    </location>
</feature>
<evidence type="ECO:0000259" key="6">
    <source>
        <dbReference type="Pfam" id="PF05175"/>
    </source>
</evidence>
<keyword evidence="1 4" id="KW-0489">Methyltransferase</keyword>
<organism evidence="7 8">
    <name type="scientific">Acaryochloris thomasi RCC1774</name>
    <dbReference type="NCBI Taxonomy" id="1764569"/>
    <lineage>
        <taxon>Bacteria</taxon>
        <taxon>Bacillati</taxon>
        <taxon>Cyanobacteriota</taxon>
        <taxon>Cyanophyceae</taxon>
        <taxon>Acaryochloridales</taxon>
        <taxon>Acaryochloridaceae</taxon>
        <taxon>Acaryochloris</taxon>
        <taxon>Acaryochloris thomasi</taxon>
    </lineage>
</organism>
<keyword evidence="8" id="KW-1185">Reference proteome</keyword>
<evidence type="ECO:0000256" key="5">
    <source>
        <dbReference type="SAM" id="Coils"/>
    </source>
</evidence>
<gene>
    <name evidence="7" type="primary">prmC_1</name>
    <name evidence="4" type="synonym">prmC</name>
    <name evidence="7" type="ORF">C1752_00796</name>
</gene>
<feature type="binding site" evidence="4">
    <location>
        <begin position="206"/>
        <end position="209"/>
    </location>
    <ligand>
        <name>substrate</name>
    </ligand>
</feature>
<dbReference type="OrthoDB" id="9800643at2"/>
<evidence type="ECO:0000256" key="2">
    <source>
        <dbReference type="ARBA" id="ARBA00022679"/>
    </source>
</evidence>
<dbReference type="Gene3D" id="3.40.50.150">
    <property type="entry name" value="Vaccinia Virus protein VP39"/>
    <property type="match status" value="1"/>
</dbReference>
<accession>A0A2W1JMU2</accession>
<dbReference type="GO" id="GO:0032259">
    <property type="term" value="P:methylation"/>
    <property type="evidence" value="ECO:0007669"/>
    <property type="project" value="UniProtKB-KW"/>
</dbReference>
<comment type="similarity">
    <text evidence="4">Belongs to the protein N5-glutamine methyltransferase family. PrmC subfamily.</text>
</comment>
<sequence>MHTASGSEIWHWQQWAKEQLRPLESEFRSDLEAELVWLLQEVAGLERLALRLETYRTQKEIVLERSLASLTQLWKQRLQQRQPLQQLLGLAPWRHFVLQVTPDVLIPRPETELLIDLAITATRDHEILQRGHWADLGTGSGAIALGLAMAFPQAQVHAVDWSREAVAIATQNTQTLHLQNRIQFYQGSWLAPLDSLEDQLSGIISNPPYIPSTMVPELQPEVAWHEPHLALDGGEDGLDALRHIIAEAPQYLCSGGILLLEMMAGQDQLVNDLLHQQAQYCDIQIHSDFAGIARFAQAYRQ</sequence>
<evidence type="ECO:0000256" key="1">
    <source>
        <dbReference type="ARBA" id="ARBA00022603"/>
    </source>
</evidence>
<dbReference type="Proteomes" id="UP000248857">
    <property type="component" value="Unassembled WGS sequence"/>
</dbReference>
<dbReference type="EC" id="2.1.1.297" evidence="4"/>
<keyword evidence="3 4" id="KW-0949">S-adenosyl-L-methionine</keyword>
<comment type="caution">
    <text evidence="7">The sequence shown here is derived from an EMBL/GenBank/DDBJ whole genome shotgun (WGS) entry which is preliminary data.</text>
</comment>
<dbReference type="EMBL" id="PQWO01000002">
    <property type="protein sequence ID" value="PZD74660.1"/>
    <property type="molecule type" value="Genomic_DNA"/>
</dbReference>
<dbReference type="AlphaFoldDB" id="A0A2W1JMU2"/>
<protein>
    <recommendedName>
        <fullName evidence="4">Release factor glutamine methyltransferase</fullName>
        <shortName evidence="4">RF MTase</shortName>
        <ecNumber evidence="4">2.1.1.297</ecNumber>
    </recommendedName>
    <alternativeName>
        <fullName evidence="4">N5-glutamine methyltransferase PrmC</fullName>
    </alternativeName>
    <alternativeName>
        <fullName evidence="4">Protein-(glutamine-N5) MTase PrmC</fullName>
    </alternativeName>
    <alternativeName>
        <fullName evidence="4">Protein-glutamine N-methyltransferase PrmC</fullName>
    </alternativeName>
</protein>
<dbReference type="RefSeq" id="WP_110984772.1">
    <property type="nucleotide sequence ID" value="NZ_CAWNWM010000002.1"/>
</dbReference>
<keyword evidence="2 4" id="KW-0808">Transferase</keyword>
<proteinExistence type="inferred from homology"/>
<evidence type="ECO:0000313" key="8">
    <source>
        <dbReference type="Proteomes" id="UP000248857"/>
    </source>
</evidence>
<evidence type="ECO:0000256" key="3">
    <source>
        <dbReference type="ARBA" id="ARBA00022691"/>
    </source>
</evidence>
<dbReference type="PANTHER" id="PTHR47441:SF3">
    <property type="entry name" value="RELEASE FACTOR GLUTAMINE METHYLTRANSFERASE"/>
    <property type="match status" value="1"/>
</dbReference>